<evidence type="ECO:0000313" key="1">
    <source>
        <dbReference type="EMBL" id="PKU60199.1"/>
    </source>
</evidence>
<dbReference type="Proteomes" id="UP000233837">
    <property type="component" value="Unassembled WGS sequence"/>
</dbReference>
<accession>A0A2I0V9W8</accession>
<keyword evidence="2" id="KW-1185">Reference proteome</keyword>
<proteinExistence type="predicted"/>
<dbReference type="EMBL" id="KZ503988">
    <property type="protein sequence ID" value="PKU60199.1"/>
    <property type="molecule type" value="Genomic_DNA"/>
</dbReference>
<dbReference type="AlphaFoldDB" id="A0A2I0V9W8"/>
<organism evidence="1 2">
    <name type="scientific">Dendrobium catenatum</name>
    <dbReference type="NCBI Taxonomy" id="906689"/>
    <lineage>
        <taxon>Eukaryota</taxon>
        <taxon>Viridiplantae</taxon>
        <taxon>Streptophyta</taxon>
        <taxon>Embryophyta</taxon>
        <taxon>Tracheophyta</taxon>
        <taxon>Spermatophyta</taxon>
        <taxon>Magnoliopsida</taxon>
        <taxon>Liliopsida</taxon>
        <taxon>Asparagales</taxon>
        <taxon>Orchidaceae</taxon>
        <taxon>Epidendroideae</taxon>
        <taxon>Malaxideae</taxon>
        <taxon>Dendrobiinae</taxon>
        <taxon>Dendrobium</taxon>
    </lineage>
</organism>
<sequence length="72" mass="8213">MTFLFLKVGFILKTTSTGRLRWRFFSIIWRSIRQNKSSMWRADSRGEQARGGCSCSKGGSERARVWCGTGFG</sequence>
<reference evidence="1 2" key="2">
    <citation type="journal article" date="2017" name="Nature">
        <title>The Apostasia genome and the evolution of orchids.</title>
        <authorList>
            <person name="Zhang G.Q."/>
            <person name="Liu K.W."/>
            <person name="Li Z."/>
            <person name="Lohaus R."/>
            <person name="Hsiao Y.Y."/>
            <person name="Niu S.C."/>
            <person name="Wang J.Y."/>
            <person name="Lin Y.C."/>
            <person name="Xu Q."/>
            <person name="Chen L.J."/>
            <person name="Yoshida K."/>
            <person name="Fujiwara S."/>
            <person name="Wang Z.W."/>
            <person name="Zhang Y.Q."/>
            <person name="Mitsuda N."/>
            <person name="Wang M."/>
            <person name="Liu G.H."/>
            <person name="Pecoraro L."/>
            <person name="Huang H.X."/>
            <person name="Xiao X.J."/>
            <person name="Lin M."/>
            <person name="Wu X.Y."/>
            <person name="Wu W.L."/>
            <person name="Chen Y.Y."/>
            <person name="Chang S.B."/>
            <person name="Sakamoto S."/>
            <person name="Ohme-Takagi M."/>
            <person name="Yagi M."/>
            <person name="Zeng S.J."/>
            <person name="Shen C.Y."/>
            <person name="Yeh C.M."/>
            <person name="Luo Y.B."/>
            <person name="Tsai W.C."/>
            <person name="Van de Peer Y."/>
            <person name="Liu Z.J."/>
        </authorList>
    </citation>
    <scope>NUCLEOTIDE SEQUENCE [LARGE SCALE GENOMIC DNA]</scope>
    <source>
        <tissue evidence="1">The whole plant</tissue>
    </source>
</reference>
<gene>
    <name evidence="1" type="ORF">MA16_Dca026584</name>
</gene>
<protein>
    <submittedName>
        <fullName evidence="1">Uncharacterized protein</fullName>
    </submittedName>
</protein>
<evidence type="ECO:0000313" key="2">
    <source>
        <dbReference type="Proteomes" id="UP000233837"/>
    </source>
</evidence>
<name>A0A2I0V9W8_9ASPA</name>
<reference evidence="1 2" key="1">
    <citation type="journal article" date="2016" name="Sci. Rep.">
        <title>The Dendrobium catenatum Lindl. genome sequence provides insights into polysaccharide synthase, floral development and adaptive evolution.</title>
        <authorList>
            <person name="Zhang G.Q."/>
            <person name="Xu Q."/>
            <person name="Bian C."/>
            <person name="Tsai W.C."/>
            <person name="Yeh C.M."/>
            <person name="Liu K.W."/>
            <person name="Yoshida K."/>
            <person name="Zhang L.S."/>
            <person name="Chang S.B."/>
            <person name="Chen F."/>
            <person name="Shi Y."/>
            <person name="Su Y.Y."/>
            <person name="Zhang Y.Q."/>
            <person name="Chen L.J."/>
            <person name="Yin Y."/>
            <person name="Lin M."/>
            <person name="Huang H."/>
            <person name="Deng H."/>
            <person name="Wang Z.W."/>
            <person name="Zhu S.L."/>
            <person name="Zhao X."/>
            <person name="Deng C."/>
            <person name="Niu S.C."/>
            <person name="Huang J."/>
            <person name="Wang M."/>
            <person name="Liu G.H."/>
            <person name="Yang H.J."/>
            <person name="Xiao X.J."/>
            <person name="Hsiao Y.Y."/>
            <person name="Wu W.L."/>
            <person name="Chen Y.Y."/>
            <person name="Mitsuda N."/>
            <person name="Ohme-Takagi M."/>
            <person name="Luo Y.B."/>
            <person name="Van de Peer Y."/>
            <person name="Liu Z.J."/>
        </authorList>
    </citation>
    <scope>NUCLEOTIDE SEQUENCE [LARGE SCALE GENOMIC DNA]</scope>
    <source>
        <tissue evidence="1">The whole plant</tissue>
    </source>
</reference>